<dbReference type="OrthoDB" id="674604at2759"/>
<dbReference type="Proteomes" id="UP000799770">
    <property type="component" value="Unassembled WGS sequence"/>
</dbReference>
<dbReference type="Gene3D" id="3.40.50.300">
    <property type="entry name" value="P-loop containing nucleotide triphosphate hydrolases"/>
    <property type="match status" value="1"/>
</dbReference>
<dbReference type="GO" id="GO:0005634">
    <property type="term" value="C:nucleus"/>
    <property type="evidence" value="ECO:0007669"/>
    <property type="project" value="TreeGrafter"/>
</dbReference>
<keyword evidence="9" id="KW-1185">Reference proteome</keyword>
<dbReference type="CDD" id="cd00200">
    <property type="entry name" value="WD40"/>
    <property type="match status" value="1"/>
</dbReference>
<dbReference type="InterPro" id="IPR007111">
    <property type="entry name" value="NACHT_NTPase"/>
</dbReference>
<evidence type="ECO:0000259" key="7">
    <source>
        <dbReference type="PROSITE" id="PS50837"/>
    </source>
</evidence>
<name>A0A6A5Z6T3_9PLEO</name>
<dbReference type="SUPFAM" id="SSF52540">
    <property type="entry name" value="P-loop containing nucleoside triphosphate hydrolases"/>
    <property type="match status" value="1"/>
</dbReference>
<feature type="repeat" description="WD" evidence="6">
    <location>
        <begin position="550"/>
        <end position="591"/>
    </location>
</feature>
<proteinExistence type="inferred from homology"/>
<feature type="repeat" description="WD" evidence="6">
    <location>
        <begin position="440"/>
        <end position="481"/>
    </location>
</feature>
<dbReference type="SMART" id="SM00320">
    <property type="entry name" value="WD40"/>
    <property type="match status" value="5"/>
</dbReference>
<evidence type="ECO:0000256" key="3">
    <source>
        <dbReference type="ARBA" id="ARBA00038415"/>
    </source>
</evidence>
<dbReference type="PROSITE" id="PS50082">
    <property type="entry name" value="WD_REPEATS_2"/>
    <property type="match status" value="5"/>
</dbReference>
<dbReference type="Gene3D" id="2.130.10.10">
    <property type="entry name" value="YVTN repeat-like/Quinoprotein amine dehydrogenase"/>
    <property type="match status" value="3"/>
</dbReference>
<keyword evidence="1 6" id="KW-0853">WD repeat</keyword>
<dbReference type="InterPro" id="IPR015943">
    <property type="entry name" value="WD40/YVTN_repeat-like_dom_sf"/>
</dbReference>
<comment type="function">
    <text evidence="5">Involved in mitochondrial fission. Acts as an adapter protein required to form mitochondrial fission complexes. Formation of these complexes is required to promote constriction and fission of the mitochondrial compartment at a late step in mitochondrial division.</text>
</comment>
<dbReference type="PROSITE" id="PS50294">
    <property type="entry name" value="WD_REPEATS_REGION"/>
    <property type="match status" value="5"/>
</dbReference>
<organism evidence="8 9">
    <name type="scientific">Lophiotrema nucula</name>
    <dbReference type="NCBI Taxonomy" id="690887"/>
    <lineage>
        <taxon>Eukaryota</taxon>
        <taxon>Fungi</taxon>
        <taxon>Dikarya</taxon>
        <taxon>Ascomycota</taxon>
        <taxon>Pezizomycotina</taxon>
        <taxon>Dothideomycetes</taxon>
        <taxon>Pleosporomycetidae</taxon>
        <taxon>Pleosporales</taxon>
        <taxon>Lophiotremataceae</taxon>
        <taxon>Lophiotrema</taxon>
    </lineage>
</organism>
<evidence type="ECO:0000256" key="6">
    <source>
        <dbReference type="PROSITE-ProRule" id="PRU00221"/>
    </source>
</evidence>
<dbReference type="InterPro" id="IPR036322">
    <property type="entry name" value="WD40_repeat_dom_sf"/>
</dbReference>
<dbReference type="PROSITE" id="PS50837">
    <property type="entry name" value="NACHT"/>
    <property type="match status" value="1"/>
</dbReference>
<dbReference type="SUPFAM" id="SSF50978">
    <property type="entry name" value="WD40 repeat-like"/>
    <property type="match status" value="1"/>
</dbReference>
<gene>
    <name evidence="8" type="ORF">BDV96DRAFT_687150</name>
</gene>
<dbReference type="InterPro" id="IPR020472">
    <property type="entry name" value="WD40_PAC1"/>
</dbReference>
<dbReference type="InterPro" id="IPR019775">
    <property type="entry name" value="WD40_repeat_CS"/>
</dbReference>
<dbReference type="InterPro" id="IPR001680">
    <property type="entry name" value="WD40_rpt"/>
</dbReference>
<accession>A0A6A5Z6T3</accession>
<feature type="repeat" description="WD" evidence="6">
    <location>
        <begin position="592"/>
        <end position="633"/>
    </location>
</feature>
<feature type="repeat" description="WD" evidence="6">
    <location>
        <begin position="482"/>
        <end position="523"/>
    </location>
</feature>
<reference evidence="8" key="1">
    <citation type="journal article" date="2020" name="Stud. Mycol.">
        <title>101 Dothideomycetes genomes: a test case for predicting lifestyles and emergence of pathogens.</title>
        <authorList>
            <person name="Haridas S."/>
            <person name="Albert R."/>
            <person name="Binder M."/>
            <person name="Bloem J."/>
            <person name="Labutti K."/>
            <person name="Salamov A."/>
            <person name="Andreopoulos B."/>
            <person name="Baker S."/>
            <person name="Barry K."/>
            <person name="Bills G."/>
            <person name="Bluhm B."/>
            <person name="Cannon C."/>
            <person name="Castanera R."/>
            <person name="Culley D."/>
            <person name="Daum C."/>
            <person name="Ezra D."/>
            <person name="Gonzalez J."/>
            <person name="Henrissat B."/>
            <person name="Kuo A."/>
            <person name="Liang C."/>
            <person name="Lipzen A."/>
            <person name="Lutzoni F."/>
            <person name="Magnuson J."/>
            <person name="Mondo S."/>
            <person name="Nolan M."/>
            <person name="Ohm R."/>
            <person name="Pangilinan J."/>
            <person name="Park H.-J."/>
            <person name="Ramirez L."/>
            <person name="Alfaro M."/>
            <person name="Sun H."/>
            <person name="Tritt A."/>
            <person name="Yoshinaga Y."/>
            <person name="Zwiers L.-H."/>
            <person name="Turgeon B."/>
            <person name="Goodwin S."/>
            <person name="Spatafora J."/>
            <person name="Crous P."/>
            <person name="Grigoriev I."/>
        </authorList>
    </citation>
    <scope>NUCLEOTIDE SEQUENCE</scope>
    <source>
        <strain evidence="8">CBS 627.86</strain>
    </source>
</reference>
<keyword evidence="2" id="KW-0677">Repeat</keyword>
<dbReference type="Pfam" id="PF24883">
    <property type="entry name" value="NPHP3_N"/>
    <property type="match status" value="1"/>
</dbReference>
<dbReference type="PROSITE" id="PS00678">
    <property type="entry name" value="WD_REPEATS_1"/>
    <property type="match status" value="3"/>
</dbReference>
<dbReference type="PANTHER" id="PTHR22847:SF637">
    <property type="entry name" value="WD REPEAT DOMAIN 5B"/>
    <property type="match status" value="1"/>
</dbReference>
<dbReference type="Pfam" id="PF00400">
    <property type="entry name" value="WD40"/>
    <property type="match status" value="6"/>
</dbReference>
<dbReference type="GO" id="GO:1990234">
    <property type="term" value="C:transferase complex"/>
    <property type="evidence" value="ECO:0007669"/>
    <property type="project" value="UniProtKB-ARBA"/>
</dbReference>
<feature type="repeat" description="WD" evidence="6">
    <location>
        <begin position="634"/>
        <end position="675"/>
    </location>
</feature>
<dbReference type="AlphaFoldDB" id="A0A6A5Z6T3"/>
<evidence type="ECO:0000256" key="2">
    <source>
        <dbReference type="ARBA" id="ARBA00022737"/>
    </source>
</evidence>
<feature type="domain" description="NACHT" evidence="7">
    <location>
        <begin position="50"/>
        <end position="185"/>
    </location>
</feature>
<dbReference type="EMBL" id="ML977323">
    <property type="protein sequence ID" value="KAF2115160.1"/>
    <property type="molecule type" value="Genomic_DNA"/>
</dbReference>
<dbReference type="InterPro" id="IPR056884">
    <property type="entry name" value="NPHP3-like_N"/>
</dbReference>
<dbReference type="PANTHER" id="PTHR22847">
    <property type="entry name" value="WD40 REPEAT PROTEIN"/>
    <property type="match status" value="1"/>
</dbReference>
<comment type="similarity">
    <text evidence="3">Belongs to the WD repeat MDV1/CAF4 family.</text>
</comment>
<evidence type="ECO:0000313" key="8">
    <source>
        <dbReference type="EMBL" id="KAF2115160.1"/>
    </source>
</evidence>
<evidence type="ECO:0000313" key="9">
    <source>
        <dbReference type="Proteomes" id="UP000799770"/>
    </source>
</evidence>
<evidence type="ECO:0000256" key="5">
    <source>
        <dbReference type="ARBA" id="ARBA00043913"/>
    </source>
</evidence>
<sequence length="739" mass="82799">MDQLLSTLPIASEAAFNSFNNQHEPTCLRNTRAELLQEIEEWADGVDERCVFWLNGLAGTGKSTVARTIARTYHDRNALGASFFFSRGGGDLSVADKLVTTLARQLANRIPLAKRYVCEAIMEQQVITDHSLRDHGKSAPSKVVFVVDALDERDSEKDVRAILKVLVTARSLSNIRLRIFLTSRPEIPVRLGFGKLPEARRQVLVLHEISAALVDRDLRLFFENNFSRIREERGFEADWPSKRIIKRLVEIAYGLFIWASTGCRFIREGKRLAMRRIRVLLREHHADAGPEKQLDQIYTTVLRASIQQGYTDEEKAEVYDTLREVLGSVVLLLSPLSMESLSMLIDIPLSHVKGDACRFAHNISHPQPVFRPTQCVPSELQYACLYWVEHLRKSGVHLFDGDTVRHFFQKYFLNWIEAINLMGKSAEMAGIIRLYQSLLVTSFMDKISSVAISPDGRLLAAGSDDWTVMVWDLRTRAVCYTIKAHSGWINSVLFSPNGKLLASASMDETVGVWDAATGYEPKRFNNRSSCINSAALSPDSSLIATGSMILDGHLGPVNSGKFSSNGKRIVSGSDDMTIRLWDTVTGTECMSFRGHTKRVWAVTFSAETRLVVSGSEDKAIRIWDTLSGSLLHTLRDSTSGISSVAFSPDGQLLAAGSFNDEVRLWDMQAWRLIGQLDDFEHDINPSSLVDPKLQGEPKGHSSAITCVIFSPDGRPPARRTTISAFKRYRKHRLKNARRI</sequence>
<evidence type="ECO:0000256" key="4">
    <source>
        <dbReference type="ARBA" id="ARBA00039789"/>
    </source>
</evidence>
<dbReference type="PRINTS" id="PR00320">
    <property type="entry name" value="GPROTEINBRPT"/>
</dbReference>
<dbReference type="InterPro" id="IPR027417">
    <property type="entry name" value="P-loop_NTPase"/>
</dbReference>
<evidence type="ECO:0000256" key="1">
    <source>
        <dbReference type="ARBA" id="ARBA00022574"/>
    </source>
</evidence>
<protein>
    <recommendedName>
        <fullName evidence="4">Mitochondrial division protein 1</fullName>
    </recommendedName>
</protein>